<comment type="subunit">
    <text evidence="4">Hexamer formed by 3 homodimers.</text>
</comment>
<evidence type="ECO:0000313" key="16">
    <source>
        <dbReference type="EMBL" id="GGX76103.1"/>
    </source>
</evidence>
<evidence type="ECO:0000256" key="4">
    <source>
        <dbReference type="ARBA" id="ARBA00011218"/>
    </source>
</evidence>
<dbReference type="GO" id="GO:0004514">
    <property type="term" value="F:nicotinate-nucleotide diphosphorylase (carboxylating) activity"/>
    <property type="evidence" value="ECO:0007669"/>
    <property type="project" value="UniProtKB-EC"/>
</dbReference>
<accession>A0A918KU72</accession>
<sequence>MTNLTPLPHIVIRPMVERALAEDFGNSGDVTARLLVPESATGSLVMRAREDGMIAGMQAAELTFGLVDPNVTFEIIKPTGSKVVEGDIVARISGPSRSLLSAERVALNFLGRMSGVATLTSRYVEKIAGTGARIAATRKTTPGLRALEKQAVLAGGGFTHRESLSAAIMIKDNHIALAGGVDAALGTIKKNADHMIKVSVEVDTLDQLKKVLVWGPDVVLLDNMDADMLKKAVAIAREFDGRTPTLEASGGVNLRTVKDLAETGVDVISIGALTHSAPNFDIGMDAA</sequence>
<dbReference type="AlphaFoldDB" id="A0A918KU72"/>
<keyword evidence="6" id="KW-0662">Pyridine nucleotide biosynthesis</keyword>
<proteinExistence type="inferred from homology"/>
<evidence type="ECO:0000256" key="9">
    <source>
        <dbReference type="ARBA" id="ARBA00033102"/>
    </source>
</evidence>
<evidence type="ECO:0000256" key="3">
    <source>
        <dbReference type="ARBA" id="ARBA00009400"/>
    </source>
</evidence>
<evidence type="ECO:0000256" key="13">
    <source>
        <dbReference type="PIRSR" id="PIRSR006250-1"/>
    </source>
</evidence>
<dbReference type="SUPFAM" id="SSF51690">
    <property type="entry name" value="Nicotinate/Quinolinate PRTase C-terminal domain-like"/>
    <property type="match status" value="1"/>
</dbReference>
<evidence type="ECO:0000256" key="1">
    <source>
        <dbReference type="ARBA" id="ARBA00003237"/>
    </source>
</evidence>
<evidence type="ECO:0000256" key="7">
    <source>
        <dbReference type="ARBA" id="ARBA00022676"/>
    </source>
</evidence>
<comment type="catalytic activity">
    <reaction evidence="10">
        <text>nicotinate beta-D-ribonucleotide + CO2 + diphosphate = quinolinate + 5-phospho-alpha-D-ribose 1-diphosphate + 2 H(+)</text>
        <dbReference type="Rhea" id="RHEA:12733"/>
        <dbReference type="ChEBI" id="CHEBI:15378"/>
        <dbReference type="ChEBI" id="CHEBI:16526"/>
        <dbReference type="ChEBI" id="CHEBI:29959"/>
        <dbReference type="ChEBI" id="CHEBI:33019"/>
        <dbReference type="ChEBI" id="CHEBI:57502"/>
        <dbReference type="ChEBI" id="CHEBI:58017"/>
        <dbReference type="EC" id="2.4.2.19"/>
    </reaction>
</comment>
<feature type="binding site" evidence="13">
    <location>
        <begin position="270"/>
        <end position="272"/>
    </location>
    <ligand>
        <name>substrate</name>
    </ligand>
</feature>
<feature type="binding site" evidence="13">
    <location>
        <begin position="249"/>
        <end position="251"/>
    </location>
    <ligand>
        <name>substrate</name>
    </ligand>
</feature>
<comment type="caution">
    <text evidence="16">The sequence shown here is derived from an EMBL/GenBank/DDBJ whole genome shotgun (WGS) entry which is preliminary data.</text>
</comment>
<dbReference type="InterPro" id="IPR036068">
    <property type="entry name" value="Nicotinate_pribotase-like_C"/>
</dbReference>
<evidence type="ECO:0000256" key="12">
    <source>
        <dbReference type="PIRNR" id="PIRNR006250"/>
    </source>
</evidence>
<feature type="domain" description="Quinolinate phosphoribosyl transferase C-terminal" evidence="14">
    <location>
        <begin position="116"/>
        <end position="285"/>
    </location>
</feature>
<protein>
    <recommendedName>
        <fullName evidence="11">Probable nicotinate-nucleotide pyrophosphorylase [carboxylating]</fullName>
        <ecNumber evidence="5">2.4.2.19</ecNumber>
    </recommendedName>
    <alternativeName>
        <fullName evidence="9">Quinolinate phosphoribosyltransferase [decarboxylating]</fullName>
    </alternativeName>
</protein>
<gene>
    <name evidence="16" type="ORF">GCM10011309_27730</name>
</gene>
<dbReference type="InterPro" id="IPR027277">
    <property type="entry name" value="NadC/ModD"/>
</dbReference>
<dbReference type="InterPro" id="IPR004393">
    <property type="entry name" value="NadC"/>
</dbReference>
<dbReference type="InterPro" id="IPR022412">
    <property type="entry name" value="Quinolinate_PRibosylTrfase_N"/>
</dbReference>
<evidence type="ECO:0000256" key="2">
    <source>
        <dbReference type="ARBA" id="ARBA00004893"/>
    </source>
</evidence>
<name>A0A918KU72_9PROT</name>
<dbReference type="FunFam" id="3.90.1170.20:FF:000001">
    <property type="entry name" value="Nicotinate-nucleotide diphosphorylase (Carboxylating)"/>
    <property type="match status" value="1"/>
</dbReference>
<evidence type="ECO:0000256" key="10">
    <source>
        <dbReference type="ARBA" id="ARBA00047445"/>
    </source>
</evidence>
<comment type="pathway">
    <text evidence="2">Cofactor biosynthesis; NAD(+) biosynthesis; nicotinate D-ribonucleotide from quinolinate: step 1/1.</text>
</comment>
<dbReference type="GO" id="GO:0005737">
    <property type="term" value="C:cytoplasm"/>
    <property type="evidence" value="ECO:0007669"/>
    <property type="project" value="TreeGrafter"/>
</dbReference>
<feature type="binding site" evidence="13">
    <location>
        <position position="104"/>
    </location>
    <ligand>
        <name>substrate</name>
    </ligand>
</feature>
<keyword evidence="17" id="KW-1185">Reference proteome</keyword>
<feature type="binding site" evidence="13">
    <location>
        <begin position="137"/>
        <end position="139"/>
    </location>
    <ligand>
        <name>substrate</name>
    </ligand>
</feature>
<dbReference type="NCBIfam" id="TIGR00078">
    <property type="entry name" value="nadC"/>
    <property type="match status" value="1"/>
</dbReference>
<feature type="binding site" evidence="13">
    <location>
        <position position="171"/>
    </location>
    <ligand>
        <name>substrate</name>
    </ligand>
</feature>
<evidence type="ECO:0000259" key="14">
    <source>
        <dbReference type="Pfam" id="PF01729"/>
    </source>
</evidence>
<feature type="binding site" evidence="13">
    <location>
        <position position="222"/>
    </location>
    <ligand>
        <name>substrate</name>
    </ligand>
</feature>
<feature type="domain" description="Quinolinate phosphoribosyl transferase N-terminal" evidence="15">
    <location>
        <begin position="29"/>
        <end position="114"/>
    </location>
</feature>
<dbReference type="PIRSF" id="PIRSF006250">
    <property type="entry name" value="NadC_ModD"/>
    <property type="match status" value="1"/>
</dbReference>
<feature type="binding site" evidence="13">
    <location>
        <position position="201"/>
    </location>
    <ligand>
        <name>substrate</name>
    </ligand>
</feature>
<organism evidence="16 17">
    <name type="scientific">Litorimonas cladophorae</name>
    <dbReference type="NCBI Taxonomy" id="1220491"/>
    <lineage>
        <taxon>Bacteria</taxon>
        <taxon>Pseudomonadati</taxon>
        <taxon>Pseudomonadota</taxon>
        <taxon>Alphaproteobacteria</taxon>
        <taxon>Maricaulales</taxon>
        <taxon>Robiginitomaculaceae</taxon>
    </lineage>
</organism>
<dbReference type="GO" id="GO:0009435">
    <property type="term" value="P:NAD+ biosynthetic process"/>
    <property type="evidence" value="ECO:0007669"/>
    <property type="project" value="InterPro"/>
</dbReference>
<keyword evidence="8 12" id="KW-0808">Transferase</keyword>
<feature type="binding site" evidence="13">
    <location>
        <position position="161"/>
    </location>
    <ligand>
        <name>substrate</name>
    </ligand>
</feature>
<dbReference type="InterPro" id="IPR013785">
    <property type="entry name" value="Aldolase_TIM"/>
</dbReference>
<dbReference type="Pfam" id="PF02749">
    <property type="entry name" value="QRPTase_N"/>
    <property type="match status" value="1"/>
</dbReference>
<evidence type="ECO:0000256" key="5">
    <source>
        <dbReference type="ARBA" id="ARBA00011944"/>
    </source>
</evidence>
<dbReference type="EC" id="2.4.2.19" evidence="5"/>
<dbReference type="Gene3D" id="3.90.1170.20">
    <property type="entry name" value="Quinolinate phosphoribosyl transferase, N-terminal domain"/>
    <property type="match status" value="1"/>
</dbReference>
<dbReference type="RefSeq" id="WP_189587164.1">
    <property type="nucleotide sequence ID" value="NZ_BMYV01000004.1"/>
</dbReference>
<evidence type="ECO:0000256" key="11">
    <source>
        <dbReference type="ARBA" id="ARBA00069173"/>
    </source>
</evidence>
<comment type="similarity">
    <text evidence="3 12">Belongs to the NadC/ModD family.</text>
</comment>
<dbReference type="EMBL" id="BMYV01000004">
    <property type="protein sequence ID" value="GGX76103.1"/>
    <property type="molecule type" value="Genomic_DNA"/>
</dbReference>
<dbReference type="Pfam" id="PF01729">
    <property type="entry name" value="QRPTase_C"/>
    <property type="match status" value="1"/>
</dbReference>
<comment type="function">
    <text evidence="1">Involved in the catabolism of quinolinic acid (QA).</text>
</comment>
<evidence type="ECO:0000313" key="17">
    <source>
        <dbReference type="Proteomes" id="UP000600865"/>
    </source>
</evidence>
<dbReference type="GO" id="GO:0034213">
    <property type="term" value="P:quinolinate catabolic process"/>
    <property type="evidence" value="ECO:0007669"/>
    <property type="project" value="TreeGrafter"/>
</dbReference>
<evidence type="ECO:0000259" key="15">
    <source>
        <dbReference type="Pfam" id="PF02749"/>
    </source>
</evidence>
<dbReference type="PANTHER" id="PTHR32179">
    <property type="entry name" value="NICOTINATE-NUCLEOTIDE PYROPHOSPHORYLASE [CARBOXYLATING]"/>
    <property type="match status" value="1"/>
</dbReference>
<evidence type="ECO:0000256" key="8">
    <source>
        <dbReference type="ARBA" id="ARBA00022679"/>
    </source>
</evidence>
<dbReference type="SUPFAM" id="SSF54675">
    <property type="entry name" value="Nicotinate/Quinolinate PRTase N-terminal domain-like"/>
    <property type="match status" value="1"/>
</dbReference>
<dbReference type="PANTHER" id="PTHR32179:SF3">
    <property type="entry name" value="NICOTINATE-NUCLEOTIDE PYROPHOSPHORYLASE [CARBOXYLATING]"/>
    <property type="match status" value="1"/>
</dbReference>
<dbReference type="Proteomes" id="UP000600865">
    <property type="component" value="Unassembled WGS sequence"/>
</dbReference>
<reference evidence="16 17" key="1">
    <citation type="journal article" date="2014" name="Int. J. Syst. Evol. Microbiol.">
        <title>Complete genome sequence of Corynebacterium casei LMG S-19264T (=DSM 44701T), isolated from a smear-ripened cheese.</title>
        <authorList>
            <consortium name="US DOE Joint Genome Institute (JGI-PGF)"/>
            <person name="Walter F."/>
            <person name="Albersmeier A."/>
            <person name="Kalinowski J."/>
            <person name="Ruckert C."/>
        </authorList>
    </citation>
    <scope>NUCLEOTIDE SEQUENCE [LARGE SCALE GENOMIC DNA]</scope>
    <source>
        <strain evidence="16 17">KCTC 23968</strain>
    </source>
</reference>
<dbReference type="Gene3D" id="3.20.20.70">
    <property type="entry name" value="Aldolase class I"/>
    <property type="match status" value="1"/>
</dbReference>
<dbReference type="CDD" id="cd01572">
    <property type="entry name" value="QPRTase"/>
    <property type="match status" value="1"/>
</dbReference>
<dbReference type="InterPro" id="IPR037128">
    <property type="entry name" value="Quinolinate_PRibosylTase_N_sf"/>
</dbReference>
<evidence type="ECO:0000256" key="6">
    <source>
        <dbReference type="ARBA" id="ARBA00022642"/>
    </source>
</evidence>
<dbReference type="InterPro" id="IPR002638">
    <property type="entry name" value="Quinolinate_PRibosylTrfase_C"/>
</dbReference>
<keyword evidence="7 12" id="KW-0328">Glycosyltransferase</keyword>
<dbReference type="FunFam" id="3.20.20.70:FF:000030">
    <property type="entry name" value="Nicotinate-nucleotide pyrophosphorylase, carboxylating"/>
    <property type="match status" value="1"/>
</dbReference>